<evidence type="ECO:0000313" key="2">
    <source>
        <dbReference type="EMBL" id="SDK12847.1"/>
    </source>
</evidence>
<name>A0A1G8ZCU8_9FIRM</name>
<sequence length="525" mass="60751">MASKYIYQFNIHDIFKTTDEQKIFIGSFKEDNSKFVIINILNVQRFLQQEVKEQLQLLNNLVYFEELNEGIVLVTSFKKSQYLAEYVKNNTLTIEEGLNLAYQYLKGIVKYDGFSNDIKHILIDESQITIKEGNILFNELLFLEDGMVDYDHSFKRVAQSVAAVLKTIVCSNISITNVQSNVLDGIVEFIKDLEQGDHEYTNFHEILRDFQFLYRGGSYNSHHLQEVSKLLEEDNYNSYKKRQPKKQQNHTFIKATIATAVVGVAIAVLALGIGDRSKTGDSESNIPMAYFEENQIDNHWEFINNSIVFGDDNKLKEFLWEVRKEDNVLNQYSSKDLSLSLQDEGRYEIALRVKDANSNWSEEFSRVIRIIEEDGEGDDDLTKPIQSSHVIENFEKYDVFYPDSDIVTTDDTIFRSGEYALKFLGTFDHLSKDIFLNNVNIQNNGVLSLWIMTDGFEDIKMEFQGYNSDDDLKFQHAIDYSAKVIGQWEMIYFDIPIEGIIKIKTAVLSSNTTVWIDDIKIDSYK</sequence>
<evidence type="ECO:0000313" key="3">
    <source>
        <dbReference type="Proteomes" id="UP000198718"/>
    </source>
</evidence>
<dbReference type="AlphaFoldDB" id="A0A1G8ZCU8"/>
<feature type="transmembrane region" description="Helical" evidence="1">
    <location>
        <begin position="251"/>
        <end position="273"/>
    </location>
</feature>
<dbReference type="OrthoDB" id="1949232at2"/>
<dbReference type="RefSeq" id="WP_090550612.1">
    <property type="nucleotide sequence ID" value="NZ_FNFP01000001.1"/>
</dbReference>
<proteinExistence type="predicted"/>
<gene>
    <name evidence="2" type="ORF">SAMN05660472_00816</name>
</gene>
<protein>
    <submittedName>
        <fullName evidence="2">Uncharacterized protein</fullName>
    </submittedName>
</protein>
<keyword evidence="1" id="KW-0812">Transmembrane</keyword>
<organism evidence="2 3">
    <name type="scientific">Natronincola ferrireducens</name>
    <dbReference type="NCBI Taxonomy" id="393762"/>
    <lineage>
        <taxon>Bacteria</taxon>
        <taxon>Bacillati</taxon>
        <taxon>Bacillota</taxon>
        <taxon>Clostridia</taxon>
        <taxon>Peptostreptococcales</taxon>
        <taxon>Natronincolaceae</taxon>
        <taxon>Natronincola</taxon>
    </lineage>
</organism>
<accession>A0A1G8ZCU8</accession>
<dbReference type="Proteomes" id="UP000198718">
    <property type="component" value="Unassembled WGS sequence"/>
</dbReference>
<keyword evidence="1" id="KW-1133">Transmembrane helix</keyword>
<keyword evidence="3" id="KW-1185">Reference proteome</keyword>
<reference evidence="2 3" key="1">
    <citation type="submission" date="2016-10" db="EMBL/GenBank/DDBJ databases">
        <authorList>
            <person name="de Groot N.N."/>
        </authorList>
    </citation>
    <scope>NUCLEOTIDE SEQUENCE [LARGE SCALE GENOMIC DNA]</scope>
    <source>
        <strain evidence="2 3">DSM 18346</strain>
    </source>
</reference>
<dbReference type="EMBL" id="FNFP01000001">
    <property type="protein sequence ID" value="SDK12847.1"/>
    <property type="molecule type" value="Genomic_DNA"/>
</dbReference>
<evidence type="ECO:0000256" key="1">
    <source>
        <dbReference type="SAM" id="Phobius"/>
    </source>
</evidence>
<keyword evidence="1" id="KW-0472">Membrane</keyword>